<dbReference type="SUPFAM" id="SSF49503">
    <property type="entry name" value="Cupredoxins"/>
    <property type="match status" value="1"/>
</dbReference>
<dbReference type="GO" id="GO:0042597">
    <property type="term" value="C:periplasmic space"/>
    <property type="evidence" value="ECO:0007669"/>
    <property type="project" value="UniProtKB-SubCell"/>
</dbReference>
<dbReference type="InterPro" id="IPR050845">
    <property type="entry name" value="Cu-binding_ET"/>
</dbReference>
<organism evidence="7 8">
    <name type="scientific">Massilia cavernae</name>
    <dbReference type="NCBI Taxonomy" id="2320864"/>
    <lineage>
        <taxon>Bacteria</taxon>
        <taxon>Pseudomonadati</taxon>
        <taxon>Pseudomonadota</taxon>
        <taxon>Betaproteobacteria</taxon>
        <taxon>Burkholderiales</taxon>
        <taxon>Oxalobacteraceae</taxon>
        <taxon>Telluria group</taxon>
        <taxon>Massilia</taxon>
    </lineage>
</organism>
<dbReference type="InterPro" id="IPR033138">
    <property type="entry name" value="Cu_oxidase_CS"/>
</dbReference>
<evidence type="ECO:0000313" key="7">
    <source>
        <dbReference type="EMBL" id="RJG09372.1"/>
    </source>
</evidence>
<evidence type="ECO:0000256" key="2">
    <source>
        <dbReference type="ARBA" id="ARBA00022723"/>
    </source>
</evidence>
<evidence type="ECO:0000256" key="4">
    <source>
        <dbReference type="ARBA" id="ARBA00023008"/>
    </source>
</evidence>
<dbReference type="PANTHER" id="PTHR38439:SF3">
    <property type="entry name" value="COPPER-RESISTANT CUPROPROTEIN COPI"/>
    <property type="match status" value="1"/>
</dbReference>
<keyword evidence="8" id="KW-1185">Reference proteome</keyword>
<feature type="signal peptide" evidence="5">
    <location>
        <begin position="1"/>
        <end position="22"/>
    </location>
</feature>
<keyword evidence="4" id="KW-0186">Copper</keyword>
<dbReference type="RefSeq" id="WP_119812955.1">
    <property type="nucleotide sequence ID" value="NZ_QYUP01000176.1"/>
</dbReference>
<keyword evidence="5" id="KW-0732">Signal</keyword>
<accession>A0A418XA46</accession>
<dbReference type="PANTHER" id="PTHR38439">
    <property type="entry name" value="AURACYANIN-B"/>
    <property type="match status" value="1"/>
</dbReference>
<dbReference type="GO" id="GO:0009055">
    <property type="term" value="F:electron transfer activity"/>
    <property type="evidence" value="ECO:0007669"/>
    <property type="project" value="InterPro"/>
</dbReference>
<gene>
    <name evidence="7" type="ORF">D3872_23015</name>
</gene>
<dbReference type="PROSITE" id="PS00079">
    <property type="entry name" value="MULTICOPPER_OXIDASE1"/>
    <property type="match status" value="1"/>
</dbReference>
<keyword evidence="2" id="KW-0479">Metal-binding</keyword>
<dbReference type="Proteomes" id="UP000284006">
    <property type="component" value="Unassembled WGS sequence"/>
</dbReference>
<dbReference type="CDD" id="cd04211">
    <property type="entry name" value="Cupredoxin_like_2"/>
    <property type="match status" value="1"/>
</dbReference>
<keyword evidence="3" id="KW-0574">Periplasm</keyword>
<protein>
    <recommendedName>
        <fullName evidence="6">Blue (type 1) copper domain-containing protein</fullName>
    </recommendedName>
</protein>
<dbReference type="AlphaFoldDB" id="A0A418XA46"/>
<name>A0A418XA46_9BURK</name>
<evidence type="ECO:0000256" key="1">
    <source>
        <dbReference type="ARBA" id="ARBA00004418"/>
    </source>
</evidence>
<proteinExistence type="predicted"/>
<dbReference type="OrthoDB" id="9816061at2"/>
<feature type="domain" description="Blue (type 1) copper" evidence="6">
    <location>
        <begin position="58"/>
        <end position="160"/>
    </location>
</feature>
<evidence type="ECO:0000256" key="5">
    <source>
        <dbReference type="SAM" id="SignalP"/>
    </source>
</evidence>
<dbReference type="InterPro" id="IPR008972">
    <property type="entry name" value="Cupredoxin"/>
</dbReference>
<dbReference type="EMBL" id="QYUP01000176">
    <property type="protein sequence ID" value="RJG09372.1"/>
    <property type="molecule type" value="Genomic_DNA"/>
</dbReference>
<feature type="chain" id="PRO_5019346374" description="Blue (type 1) copper domain-containing protein" evidence="5">
    <location>
        <begin position="23"/>
        <end position="160"/>
    </location>
</feature>
<dbReference type="Pfam" id="PF00127">
    <property type="entry name" value="Copper-bind"/>
    <property type="match status" value="1"/>
</dbReference>
<comment type="caution">
    <text evidence="7">The sequence shown here is derived from an EMBL/GenBank/DDBJ whole genome shotgun (WGS) entry which is preliminary data.</text>
</comment>
<dbReference type="GO" id="GO:0005507">
    <property type="term" value="F:copper ion binding"/>
    <property type="evidence" value="ECO:0007669"/>
    <property type="project" value="InterPro"/>
</dbReference>
<evidence type="ECO:0000259" key="6">
    <source>
        <dbReference type="Pfam" id="PF00127"/>
    </source>
</evidence>
<dbReference type="Gene3D" id="2.60.40.420">
    <property type="entry name" value="Cupredoxins - blue copper proteins"/>
    <property type="match status" value="1"/>
</dbReference>
<reference evidence="7 8" key="1">
    <citation type="submission" date="2018-09" db="EMBL/GenBank/DDBJ databases">
        <authorList>
            <person name="Zhu H."/>
        </authorList>
    </citation>
    <scope>NUCLEOTIDE SEQUENCE [LARGE SCALE GENOMIC DNA]</scope>
    <source>
        <strain evidence="7 8">K1S02-61</strain>
    </source>
</reference>
<dbReference type="InterPro" id="IPR000923">
    <property type="entry name" value="BlueCu_1"/>
</dbReference>
<comment type="subcellular location">
    <subcellularLocation>
        <location evidence="1">Periplasm</location>
    </subcellularLocation>
</comment>
<evidence type="ECO:0000313" key="8">
    <source>
        <dbReference type="Proteomes" id="UP000284006"/>
    </source>
</evidence>
<sequence length="160" mass="16885">MTRYFAAAVCAAVLSTPLPALAHPETGMSAIAHGATVTGAGRAGDASLVARTVAIGMADSMRFSPGELLVTRGQTLRIVARNDGQVLHEIVLGTPEEIARHREAMRRDPGMTHGAPNMAHVAPGRSEQIVWKFDQPGKFEFACLLPGHYEAGMSGTIAVQ</sequence>
<evidence type="ECO:0000256" key="3">
    <source>
        <dbReference type="ARBA" id="ARBA00022764"/>
    </source>
</evidence>